<dbReference type="FunFam" id="3.40.50.300:FF:000326">
    <property type="entry name" value="P-loop containing nucleoside triphosphate hydrolase"/>
    <property type="match status" value="1"/>
</dbReference>
<dbReference type="CDD" id="cd18808">
    <property type="entry name" value="SF1_C_Upf1"/>
    <property type="match status" value="1"/>
</dbReference>
<dbReference type="GO" id="GO:0005694">
    <property type="term" value="C:chromosome"/>
    <property type="evidence" value="ECO:0007669"/>
    <property type="project" value="UniProtKB-ARBA"/>
</dbReference>
<dbReference type="InterPro" id="IPR045055">
    <property type="entry name" value="DNA2/NAM7-like"/>
</dbReference>
<dbReference type="AlphaFoldDB" id="A0A812UAA1"/>
<name>A0A812UAA1_SYMPI</name>
<dbReference type="PANTHER" id="PTHR10887">
    <property type="entry name" value="DNA2/NAM7 HELICASE FAMILY"/>
    <property type="match status" value="1"/>
</dbReference>
<feature type="domain" description="DNA2/NAM7 helicase helicase" evidence="6">
    <location>
        <begin position="726"/>
        <end position="800"/>
    </location>
</feature>
<keyword evidence="4" id="KW-0067">ATP-binding</keyword>
<keyword evidence="9" id="KW-1185">Reference proteome</keyword>
<evidence type="ECO:0000313" key="9">
    <source>
        <dbReference type="Proteomes" id="UP000649617"/>
    </source>
</evidence>
<dbReference type="EMBL" id="CAJNIZ010035335">
    <property type="protein sequence ID" value="CAE7558816.1"/>
    <property type="molecule type" value="Genomic_DNA"/>
</dbReference>
<evidence type="ECO:0000256" key="4">
    <source>
        <dbReference type="ARBA" id="ARBA00022840"/>
    </source>
</evidence>
<evidence type="ECO:0000259" key="7">
    <source>
        <dbReference type="Pfam" id="PF13087"/>
    </source>
</evidence>
<dbReference type="InterPro" id="IPR041679">
    <property type="entry name" value="DNA2/NAM7-like_C"/>
</dbReference>
<proteinExistence type="predicted"/>
<dbReference type="Pfam" id="PF13086">
    <property type="entry name" value="AAA_11"/>
    <property type="match status" value="2"/>
</dbReference>
<evidence type="ECO:0000256" key="3">
    <source>
        <dbReference type="ARBA" id="ARBA00022806"/>
    </source>
</evidence>
<evidence type="ECO:0000313" key="8">
    <source>
        <dbReference type="EMBL" id="CAE7558816.1"/>
    </source>
</evidence>
<organism evidence="8 9">
    <name type="scientific">Symbiodinium pilosum</name>
    <name type="common">Dinoflagellate</name>
    <dbReference type="NCBI Taxonomy" id="2952"/>
    <lineage>
        <taxon>Eukaryota</taxon>
        <taxon>Sar</taxon>
        <taxon>Alveolata</taxon>
        <taxon>Dinophyceae</taxon>
        <taxon>Suessiales</taxon>
        <taxon>Symbiodiniaceae</taxon>
        <taxon>Symbiodinium</taxon>
    </lineage>
</organism>
<keyword evidence="1" id="KW-0547">Nucleotide-binding</keyword>
<sequence length="1051" mass="117236">MPIPESFCNIYEYLRSFALPMLEELRQDLKAPLDALQLDLDVAEEVRLIPMEVAKETMKGEGIPAIPPWFPATCSHQVMLVLAGRDRAKCAQCAPGQMCLLFEEGSVTKPFALPGMADEEMREVLPLKVNPGGCHRLGLLHTTPKSKHAVVLISQEKSLPRCDANEVSEVLYPSCEEARADIKLTESPISEGWDDEGTPVRLLVEGKPRQWKLALLGCNALTSIRIGAALANAAGHHPIFWQKEISGREDCDVSTFGGTFEGTGKTHTLAVLLEQCAELALAGMEENADAEQQVTKSKWRKRFQNHSKPNEPKPPDIAARRRAANRCLVCAPTNIAVQEVLRRLLDRLDPERWCQVVLVATEDRANISLSDEPAADDKRLSAVLLDHKKKRVKRIARFWLGEGFERPKPHLRQPDWVFEAGNSCLALLLTDPARAYARASLPVKGRGKAKKGKERIEAAHLLHFVRRKLTEIQVIARDQQDKLKREVAFATKAFVPFSCSRKEKRRIEGEAQVFCELVTLREQLEAFGQKMSDLLEAWEPEAWALDQSVDLNFRSPESASAERAANATSHPNMLQDRKRAYSFVEWVVQGKAEAKEKALEGLIELIGLDSAPNATSSEEELAAAEKRLILLLHPDKAPPDMQLIATCAFQDRELAMAEVRKSLRCPNSSSGQTQPAKPSGAAERLEILVDVNLRSWLSGNTQDALDAMLAAHVELLKACTAVRTASSSFLKGALLRRGALVFCTLTVAGRSSICGQQIPTVLIDEACQACEAETLLALRSWVQRLFLVGDPRQLPATIASPVAKRAGYARSMFERLEQFGTRADLLEEQYRMDPPIMCWSNEDLDPRMAEYRLPPLSCNGLDTSREGWIEEQVRFSYSNFKEADFLMKQLHDFFRECRPEMATTVGIITPYRAQVELIQDLLSKAHDRVRACTSVATVDGFQGNERDIIVISTVRSGKGIGFNADARRLNVAVTRAKRNVWIIGNMETLYQGQSKGNVWRDLLAFARIRAWVIPAITPPEPSKPPDPPATPDLLWSSLQQAEWEDLIFVLL</sequence>
<dbReference type="CDD" id="cd06257">
    <property type="entry name" value="DnaJ"/>
    <property type="match status" value="1"/>
</dbReference>
<dbReference type="Proteomes" id="UP000649617">
    <property type="component" value="Unassembled WGS sequence"/>
</dbReference>
<evidence type="ECO:0000259" key="6">
    <source>
        <dbReference type="Pfam" id="PF13086"/>
    </source>
</evidence>
<feature type="domain" description="DNA2/NAM7 helicase-like C-terminal" evidence="7">
    <location>
        <begin position="869"/>
        <end position="986"/>
    </location>
</feature>
<reference evidence="8" key="1">
    <citation type="submission" date="2021-02" db="EMBL/GenBank/DDBJ databases">
        <authorList>
            <person name="Dougan E. K."/>
            <person name="Rhodes N."/>
            <person name="Thang M."/>
            <person name="Chan C."/>
        </authorList>
    </citation>
    <scope>NUCLEOTIDE SEQUENCE</scope>
</reference>
<dbReference type="InterPro" id="IPR001623">
    <property type="entry name" value="DnaJ_domain"/>
</dbReference>
<dbReference type="Pfam" id="PF13087">
    <property type="entry name" value="AAA_12"/>
    <property type="match status" value="1"/>
</dbReference>
<dbReference type="InterPro" id="IPR041677">
    <property type="entry name" value="DNA2/NAM7_AAA_11"/>
</dbReference>
<comment type="caution">
    <text evidence="8">The sequence shown here is derived from an EMBL/GenBank/DDBJ whole genome shotgun (WGS) entry which is preliminary data.</text>
</comment>
<dbReference type="GO" id="GO:0004386">
    <property type="term" value="F:helicase activity"/>
    <property type="evidence" value="ECO:0007669"/>
    <property type="project" value="UniProtKB-KW"/>
</dbReference>
<gene>
    <name evidence="8" type="primary">MAA3</name>
    <name evidence="8" type="ORF">SPIL2461_LOCUS14910</name>
</gene>
<evidence type="ECO:0000256" key="5">
    <source>
        <dbReference type="SAM" id="MobiDB-lite"/>
    </source>
</evidence>
<feature type="region of interest" description="Disordered" evidence="5">
    <location>
        <begin position="296"/>
        <end position="317"/>
    </location>
</feature>
<evidence type="ECO:0000256" key="1">
    <source>
        <dbReference type="ARBA" id="ARBA00022741"/>
    </source>
</evidence>
<feature type="domain" description="DNA2/NAM7 helicase helicase" evidence="6">
    <location>
        <begin position="262"/>
        <end position="388"/>
    </location>
</feature>
<dbReference type="OrthoDB" id="412128at2759"/>
<dbReference type="SUPFAM" id="SSF52540">
    <property type="entry name" value="P-loop containing nucleoside triphosphate hydrolases"/>
    <property type="match status" value="1"/>
</dbReference>
<dbReference type="InterPro" id="IPR027417">
    <property type="entry name" value="P-loop_NTPase"/>
</dbReference>
<dbReference type="GO" id="GO:0016787">
    <property type="term" value="F:hydrolase activity"/>
    <property type="evidence" value="ECO:0007669"/>
    <property type="project" value="UniProtKB-KW"/>
</dbReference>
<accession>A0A812UAA1</accession>
<dbReference type="PANTHER" id="PTHR10887:SF522">
    <property type="entry name" value="P-LOOP CONTAINING NUCLEOSIDE TRIPHOSPHATE HYDROLASES SUPERFAMILY PROTEIN"/>
    <property type="match status" value="1"/>
</dbReference>
<keyword evidence="2" id="KW-0378">Hydrolase</keyword>
<evidence type="ECO:0000256" key="2">
    <source>
        <dbReference type="ARBA" id="ARBA00022801"/>
    </source>
</evidence>
<dbReference type="GO" id="GO:0005524">
    <property type="term" value="F:ATP binding"/>
    <property type="evidence" value="ECO:0007669"/>
    <property type="project" value="UniProtKB-KW"/>
</dbReference>
<dbReference type="Gene3D" id="3.40.50.300">
    <property type="entry name" value="P-loop containing nucleotide triphosphate hydrolases"/>
    <property type="match status" value="3"/>
</dbReference>
<protein>
    <submittedName>
        <fullName evidence="8">MAA3 protein</fullName>
    </submittedName>
</protein>
<dbReference type="InterPro" id="IPR047187">
    <property type="entry name" value="SF1_C_Upf1"/>
</dbReference>
<keyword evidence="3" id="KW-0347">Helicase</keyword>